<reference evidence="1" key="1">
    <citation type="submission" date="2021-06" db="EMBL/GenBank/DDBJ databases">
        <authorList>
            <person name="Kallberg Y."/>
            <person name="Tangrot J."/>
            <person name="Rosling A."/>
        </authorList>
    </citation>
    <scope>NUCLEOTIDE SEQUENCE</scope>
    <source>
        <strain evidence="1">IL203A</strain>
    </source>
</reference>
<accession>A0ACA9PBI0</accession>
<feature type="non-terminal residue" evidence="1">
    <location>
        <position position="1"/>
    </location>
</feature>
<dbReference type="Proteomes" id="UP000789702">
    <property type="component" value="Unassembled WGS sequence"/>
</dbReference>
<sequence>GCKLIIWRKLELLRARLQKDHKSKLFEEIEAKLLHNNKNRTVRAKFQMQDKKKHEWVLVNKENDETIVSKISKKQKSKVLIDYWVKKKSVLGVLPHSNQDKTMLKPLVLEEVVEYKVNTKEIVVSSTEEEVA</sequence>
<evidence type="ECO:0000313" key="1">
    <source>
        <dbReference type="EMBL" id="CAG8701675.1"/>
    </source>
</evidence>
<comment type="caution">
    <text evidence="1">The sequence shown here is derived from an EMBL/GenBank/DDBJ whole genome shotgun (WGS) entry which is preliminary data.</text>
</comment>
<name>A0ACA9PBI0_9GLOM</name>
<proteinExistence type="predicted"/>
<feature type="non-terminal residue" evidence="1">
    <location>
        <position position="132"/>
    </location>
</feature>
<evidence type="ECO:0000313" key="2">
    <source>
        <dbReference type="Proteomes" id="UP000789702"/>
    </source>
</evidence>
<gene>
    <name evidence="1" type="ORF">DHETER_LOCUS11788</name>
</gene>
<organism evidence="1 2">
    <name type="scientific">Dentiscutata heterogama</name>
    <dbReference type="NCBI Taxonomy" id="1316150"/>
    <lineage>
        <taxon>Eukaryota</taxon>
        <taxon>Fungi</taxon>
        <taxon>Fungi incertae sedis</taxon>
        <taxon>Mucoromycota</taxon>
        <taxon>Glomeromycotina</taxon>
        <taxon>Glomeromycetes</taxon>
        <taxon>Diversisporales</taxon>
        <taxon>Gigasporaceae</taxon>
        <taxon>Dentiscutata</taxon>
    </lineage>
</organism>
<keyword evidence="2" id="KW-1185">Reference proteome</keyword>
<dbReference type="EMBL" id="CAJVPU010026886">
    <property type="protein sequence ID" value="CAG8701675.1"/>
    <property type="molecule type" value="Genomic_DNA"/>
</dbReference>
<protein>
    <submittedName>
        <fullName evidence="1">4825_t:CDS:1</fullName>
    </submittedName>
</protein>